<dbReference type="RefSeq" id="YP_009552620.1">
    <property type="nucleotide sequence ID" value="NC_040621.1"/>
</dbReference>
<accession>A0A2H4UZU3</accession>
<protein>
    <submittedName>
        <fullName evidence="1">ORF60 protein</fullName>
    </submittedName>
</protein>
<proteinExistence type="predicted"/>
<organism evidence="1 2">
    <name type="scientific">Operophtera brumata nucleopolyhedrovirus</name>
    <dbReference type="NCBI Taxonomy" id="1046267"/>
    <lineage>
        <taxon>Viruses</taxon>
        <taxon>Viruses incertae sedis</taxon>
        <taxon>Naldaviricetes</taxon>
        <taxon>Lefavirales</taxon>
        <taxon>Baculoviridae</taxon>
        <taxon>Alphabaculovirus</taxon>
        <taxon>Alphabaculovirus opbrumatae</taxon>
    </lineage>
</organism>
<dbReference type="EMBL" id="MF614691">
    <property type="protein sequence ID" value="AUA60291.1"/>
    <property type="molecule type" value="Genomic_DNA"/>
</dbReference>
<dbReference type="Proteomes" id="UP000290445">
    <property type="component" value="Segment"/>
</dbReference>
<dbReference type="KEGG" id="vg:41699954"/>
<name>A0A2H4UZU3_9ABAC</name>
<evidence type="ECO:0000313" key="2">
    <source>
        <dbReference type="Proteomes" id="UP000290445"/>
    </source>
</evidence>
<sequence>MNPFTLADLTKQAIDANKLNCSAQLQPVQCPFCDMLTWHRDHIENHIKAIDQEYIDAKEMLEEQDEYDDILADTIEHRL</sequence>
<dbReference type="GeneID" id="41699954"/>
<keyword evidence="2" id="KW-1185">Reference proteome</keyword>
<reference evidence="1 2" key="1">
    <citation type="journal article" date="2017" name="Viruses">
        <title>The Operophtera brumata Nucleopolyhedrovirus (OpbuNPV) Represents an Early, Divergent Lineage within Genus Alphabaculovirus.</title>
        <authorList>
            <person name="Harrison R.L."/>
            <person name="Rowley D.L."/>
            <person name="Mowery J.D."/>
            <person name="Bauchan G.R."/>
            <person name="Burand J.P."/>
        </authorList>
    </citation>
    <scope>NUCLEOTIDE SEQUENCE [LARGE SCALE GENOMIC DNA]</scope>
    <source>
        <strain evidence="1">OpbuNPV-MA</strain>
    </source>
</reference>
<evidence type="ECO:0000313" key="1">
    <source>
        <dbReference type="EMBL" id="AUA60291.1"/>
    </source>
</evidence>